<protein>
    <submittedName>
        <fullName evidence="5">Glycosyltransferase</fullName>
    </submittedName>
</protein>
<dbReference type="GO" id="GO:0016757">
    <property type="term" value="F:glycosyltransferase activity"/>
    <property type="evidence" value="ECO:0007669"/>
    <property type="project" value="UniProtKB-KW"/>
</dbReference>
<evidence type="ECO:0000259" key="3">
    <source>
        <dbReference type="Pfam" id="PF00534"/>
    </source>
</evidence>
<evidence type="ECO:0000313" key="5">
    <source>
        <dbReference type="EMBL" id="AHC15988.1"/>
    </source>
</evidence>
<sequence>MISTHGYVAAEPPLGAPDTGGQVVYVLELSKKISHFGYHVDIWTRKFEGQPEVEEVDDNVRIIRMPCGGEEFIPKEYLYRSIPEWVKNAQNYIQRNGLSYSFVNSHYWDAGLAGQLLSEQLEIPHVHTPHSIGSWKKAQMLTDYPEDADSFEEKYNFTERIAHETRIYRTCDLLVATTPIQVDKIQEDYDVSHTDMRMIPPGYDDNRFFPVGESSRQAVRSRLGWEGPTVFAVSRLAENKGLDLLVDAFSLVVERIPDARLVLAIGHDDRSPSEQAIFDKLQKISKEAGTEDNIEYLGFISDEDLPDYYRAGDLFVLSSRYEPFGMTAIEAMASGTPCIVTVNGGLYRVLEYGVHALFADPFDKLELGINMFEALHYPALRDRLKLRAAQRARARFTWTGIAQRLLNEVENLTDVVNR</sequence>
<dbReference type="Pfam" id="PF00534">
    <property type="entry name" value="Glycos_transf_1"/>
    <property type="match status" value="1"/>
</dbReference>
<feature type="domain" description="Glycosyl transferase family 1" evidence="3">
    <location>
        <begin position="226"/>
        <end position="389"/>
    </location>
</feature>
<dbReference type="SUPFAM" id="SSF53756">
    <property type="entry name" value="UDP-Glycosyltransferase/glycogen phosphorylase"/>
    <property type="match status" value="1"/>
</dbReference>
<evidence type="ECO:0000256" key="1">
    <source>
        <dbReference type="ARBA" id="ARBA00022676"/>
    </source>
</evidence>
<dbReference type="AlphaFoldDB" id="V5WJN7"/>
<dbReference type="PANTHER" id="PTHR12526">
    <property type="entry name" value="GLYCOSYLTRANSFERASE"/>
    <property type="match status" value="1"/>
</dbReference>
<proteinExistence type="predicted"/>
<gene>
    <name evidence="5" type="ORF">L21SP2_2636</name>
</gene>
<dbReference type="HOGENOM" id="CLU_009583_2_3_12"/>
<keyword evidence="2 5" id="KW-0808">Transferase</keyword>
<dbReference type="Proteomes" id="UP000018680">
    <property type="component" value="Chromosome"/>
</dbReference>
<dbReference type="InterPro" id="IPR028098">
    <property type="entry name" value="Glyco_trans_4-like_N"/>
</dbReference>
<dbReference type="STRING" id="1307761.L21SP2_2636"/>
<organism evidence="5 6">
    <name type="scientific">Salinispira pacifica</name>
    <dbReference type="NCBI Taxonomy" id="1307761"/>
    <lineage>
        <taxon>Bacteria</taxon>
        <taxon>Pseudomonadati</taxon>
        <taxon>Spirochaetota</taxon>
        <taxon>Spirochaetia</taxon>
        <taxon>Spirochaetales</taxon>
        <taxon>Spirochaetaceae</taxon>
        <taxon>Salinispira</taxon>
    </lineage>
</organism>
<evidence type="ECO:0000259" key="4">
    <source>
        <dbReference type="Pfam" id="PF13439"/>
    </source>
</evidence>
<accession>V5WJN7</accession>
<evidence type="ECO:0000256" key="2">
    <source>
        <dbReference type="ARBA" id="ARBA00022679"/>
    </source>
</evidence>
<keyword evidence="1" id="KW-0328">Glycosyltransferase</keyword>
<dbReference type="PANTHER" id="PTHR12526:SF510">
    <property type="entry name" value="D-INOSITOL 3-PHOSPHATE GLYCOSYLTRANSFERASE"/>
    <property type="match status" value="1"/>
</dbReference>
<dbReference type="KEGG" id="slr:L21SP2_2636"/>
<dbReference type="Gene3D" id="3.40.50.2000">
    <property type="entry name" value="Glycogen Phosphorylase B"/>
    <property type="match status" value="2"/>
</dbReference>
<evidence type="ECO:0000313" key="6">
    <source>
        <dbReference type="Proteomes" id="UP000018680"/>
    </source>
</evidence>
<feature type="domain" description="Glycosyltransferase subfamily 4-like N-terminal" evidence="4">
    <location>
        <begin position="20"/>
        <end position="207"/>
    </location>
</feature>
<keyword evidence="6" id="KW-1185">Reference proteome</keyword>
<dbReference type="eggNOG" id="COG0438">
    <property type="taxonomic scope" value="Bacteria"/>
</dbReference>
<dbReference type="EMBL" id="CP006939">
    <property type="protein sequence ID" value="AHC15988.1"/>
    <property type="molecule type" value="Genomic_DNA"/>
</dbReference>
<reference evidence="5 6" key="1">
    <citation type="journal article" date="2015" name="Stand. Genomic Sci.">
        <title>Complete genome sequence and description of Salinispira pacifica gen. nov., sp. nov., a novel spirochaete isolated form a hypersaline microbial mat.</title>
        <authorList>
            <person name="Ben Hania W."/>
            <person name="Joseph M."/>
            <person name="Schumann P."/>
            <person name="Bunk B."/>
            <person name="Fiebig A."/>
            <person name="Sproer C."/>
            <person name="Klenk H.P."/>
            <person name="Fardeau M.L."/>
            <person name="Spring S."/>
        </authorList>
    </citation>
    <scope>NUCLEOTIDE SEQUENCE [LARGE SCALE GENOMIC DNA]</scope>
    <source>
        <strain evidence="5 6">L21-RPul-D2</strain>
    </source>
</reference>
<dbReference type="Pfam" id="PF13439">
    <property type="entry name" value="Glyco_transf_4"/>
    <property type="match status" value="1"/>
</dbReference>
<dbReference type="PATRIC" id="fig|1307761.3.peg.2626"/>
<dbReference type="InterPro" id="IPR001296">
    <property type="entry name" value="Glyco_trans_1"/>
</dbReference>
<name>V5WJN7_9SPIO</name>